<evidence type="ECO:0000313" key="1">
    <source>
        <dbReference type="EMBL" id="VTZ51967.1"/>
    </source>
</evidence>
<reference evidence="1 2" key="1">
    <citation type="submission" date="2019-05" db="EMBL/GenBank/DDBJ databases">
        <authorList>
            <person name="Farhan Ul Haque M."/>
        </authorList>
    </citation>
    <scope>NUCLEOTIDE SEQUENCE [LARGE SCALE GENOMIC DNA]</scope>
    <source>
        <strain evidence="1">2</strain>
    </source>
</reference>
<sequence length="167" mass="17736">MARFSSGFTIMRSRASDAFRASCFPAALTIAAAGLFVGLMGDPGGSNGFGVVRAGSDAAPGVAEPKDLAGRLEGIHRLAGIHPGQDAAWRDFARTMSQLEQLTGEYERRLASGERVDETAERARHALLFGSAMNQMDEILSPQQSAIVHRLTDELASKLICKGLSTS</sequence>
<proteinExistence type="predicted"/>
<keyword evidence="2" id="KW-1185">Reference proteome</keyword>
<dbReference type="EMBL" id="CABFMQ020000120">
    <property type="protein sequence ID" value="VTZ51967.1"/>
    <property type="molecule type" value="Genomic_DNA"/>
</dbReference>
<evidence type="ECO:0000313" key="2">
    <source>
        <dbReference type="Proteomes" id="UP000485880"/>
    </source>
</evidence>
<name>A0A8B6MAB2_METTU</name>
<dbReference type="AlphaFoldDB" id="A0A8B6MAB2"/>
<protein>
    <submittedName>
        <fullName evidence="1">Uncharacterized protein</fullName>
    </submittedName>
</protein>
<gene>
    <name evidence="1" type="ORF">MPC4_60056</name>
</gene>
<accession>A0A8B6MAB2</accession>
<dbReference type="Proteomes" id="UP000485880">
    <property type="component" value="Unassembled WGS sequence"/>
</dbReference>
<organism evidence="1 2">
    <name type="scientific">Methylocella tundrae</name>
    <dbReference type="NCBI Taxonomy" id="227605"/>
    <lineage>
        <taxon>Bacteria</taxon>
        <taxon>Pseudomonadati</taxon>
        <taxon>Pseudomonadota</taxon>
        <taxon>Alphaproteobacteria</taxon>
        <taxon>Hyphomicrobiales</taxon>
        <taxon>Beijerinckiaceae</taxon>
        <taxon>Methylocella</taxon>
    </lineage>
</organism>
<comment type="caution">
    <text evidence="1">The sequence shown here is derived from an EMBL/GenBank/DDBJ whole genome shotgun (WGS) entry which is preliminary data.</text>
</comment>